<dbReference type="EMBL" id="BAAAES010000005">
    <property type="protein sequence ID" value="GAA0661457.1"/>
    <property type="molecule type" value="Genomic_DNA"/>
</dbReference>
<comment type="caution">
    <text evidence="2">The sequence shown here is derived from an EMBL/GenBank/DDBJ whole genome shotgun (WGS) entry which is preliminary data.</text>
</comment>
<feature type="compositionally biased region" description="Polar residues" evidence="1">
    <location>
        <begin position="1"/>
        <end position="10"/>
    </location>
</feature>
<reference evidence="2 3" key="1">
    <citation type="journal article" date="2019" name="Int. J. Syst. Evol. Microbiol.">
        <title>The Global Catalogue of Microorganisms (GCM) 10K type strain sequencing project: providing services to taxonomists for standard genome sequencing and annotation.</title>
        <authorList>
            <consortium name="The Broad Institute Genomics Platform"/>
            <consortium name="The Broad Institute Genome Sequencing Center for Infectious Disease"/>
            <person name="Wu L."/>
            <person name="Ma J."/>
        </authorList>
    </citation>
    <scope>NUCLEOTIDE SEQUENCE [LARGE SCALE GENOMIC DNA]</scope>
    <source>
        <strain evidence="2 3">JCM 14603</strain>
    </source>
</reference>
<feature type="region of interest" description="Disordered" evidence="1">
    <location>
        <begin position="1"/>
        <end position="44"/>
    </location>
</feature>
<proteinExistence type="predicted"/>
<protein>
    <submittedName>
        <fullName evidence="2">Uncharacterized protein</fullName>
    </submittedName>
</protein>
<gene>
    <name evidence="2" type="ORF">GCM10009102_07790</name>
</gene>
<name>A0ABN1HQ45_9SPHN</name>
<keyword evidence="3" id="KW-1185">Reference proteome</keyword>
<feature type="compositionally biased region" description="Acidic residues" evidence="1">
    <location>
        <begin position="15"/>
        <end position="33"/>
    </location>
</feature>
<accession>A0ABN1HQ45</accession>
<evidence type="ECO:0000313" key="2">
    <source>
        <dbReference type="EMBL" id="GAA0661457.1"/>
    </source>
</evidence>
<evidence type="ECO:0000313" key="3">
    <source>
        <dbReference type="Proteomes" id="UP001500238"/>
    </source>
</evidence>
<dbReference type="RefSeq" id="WP_276508904.1">
    <property type="nucleotide sequence ID" value="NZ_BAAAES010000005.1"/>
</dbReference>
<organism evidence="2 3">
    <name type="scientific">Sphingomonas insulae</name>
    <dbReference type="NCBI Taxonomy" id="424800"/>
    <lineage>
        <taxon>Bacteria</taxon>
        <taxon>Pseudomonadati</taxon>
        <taxon>Pseudomonadota</taxon>
        <taxon>Alphaproteobacteria</taxon>
        <taxon>Sphingomonadales</taxon>
        <taxon>Sphingomonadaceae</taxon>
        <taxon>Sphingomonas</taxon>
    </lineage>
</organism>
<evidence type="ECO:0000256" key="1">
    <source>
        <dbReference type="SAM" id="MobiDB-lite"/>
    </source>
</evidence>
<dbReference type="Proteomes" id="UP001500238">
    <property type="component" value="Unassembled WGS sequence"/>
</dbReference>
<sequence length="44" mass="4744">MTADPSNDPTHPSDADDDDANEGTPQEDLEAEDLTGFVKDPLEQ</sequence>